<dbReference type="EMBL" id="BGPR01209138">
    <property type="protein sequence ID" value="GBN37492.1"/>
    <property type="molecule type" value="Genomic_DNA"/>
</dbReference>
<accession>A0A4Y2NF36</accession>
<comment type="caution">
    <text evidence="2">The sequence shown here is derived from an EMBL/GenBank/DDBJ whole genome shotgun (WGS) entry which is preliminary data.</text>
</comment>
<dbReference type="AlphaFoldDB" id="A0A4Y2NF36"/>
<sequence>MSTLSGQLPSRWCAVGSWKVGWLLRCRPRHLTSCQPEPPILMTTRVTSSVLSGQKMDTARTPHPEQAPPQPKARTPQPEQAPPQPKARTPQPEPVPPTTKRPNHFIEKQNLQNNLQFPEMYRIENEKYH</sequence>
<evidence type="ECO:0000256" key="1">
    <source>
        <dbReference type="SAM" id="MobiDB-lite"/>
    </source>
</evidence>
<organism evidence="2 3">
    <name type="scientific">Araneus ventricosus</name>
    <name type="common">Orbweaver spider</name>
    <name type="synonym">Epeira ventricosa</name>
    <dbReference type="NCBI Taxonomy" id="182803"/>
    <lineage>
        <taxon>Eukaryota</taxon>
        <taxon>Metazoa</taxon>
        <taxon>Ecdysozoa</taxon>
        <taxon>Arthropoda</taxon>
        <taxon>Chelicerata</taxon>
        <taxon>Arachnida</taxon>
        <taxon>Araneae</taxon>
        <taxon>Araneomorphae</taxon>
        <taxon>Entelegynae</taxon>
        <taxon>Araneoidea</taxon>
        <taxon>Araneidae</taxon>
        <taxon>Araneus</taxon>
    </lineage>
</organism>
<reference evidence="2 3" key="1">
    <citation type="journal article" date="2019" name="Sci. Rep.">
        <title>Orb-weaving spider Araneus ventricosus genome elucidates the spidroin gene catalogue.</title>
        <authorList>
            <person name="Kono N."/>
            <person name="Nakamura H."/>
            <person name="Ohtoshi R."/>
            <person name="Moran D.A.P."/>
            <person name="Shinohara A."/>
            <person name="Yoshida Y."/>
            <person name="Fujiwara M."/>
            <person name="Mori M."/>
            <person name="Tomita M."/>
            <person name="Arakawa K."/>
        </authorList>
    </citation>
    <scope>NUCLEOTIDE SEQUENCE [LARGE SCALE GENOMIC DNA]</scope>
</reference>
<evidence type="ECO:0000313" key="3">
    <source>
        <dbReference type="Proteomes" id="UP000499080"/>
    </source>
</evidence>
<protein>
    <submittedName>
        <fullName evidence="2">Uncharacterized protein</fullName>
    </submittedName>
</protein>
<feature type="compositionally biased region" description="Pro residues" evidence="1">
    <location>
        <begin position="79"/>
        <end position="99"/>
    </location>
</feature>
<feature type="region of interest" description="Disordered" evidence="1">
    <location>
        <begin position="31"/>
        <end position="118"/>
    </location>
</feature>
<name>A0A4Y2NF36_ARAVE</name>
<evidence type="ECO:0000313" key="2">
    <source>
        <dbReference type="EMBL" id="GBN37492.1"/>
    </source>
</evidence>
<gene>
    <name evidence="2" type="ORF">AVEN_149248_1</name>
</gene>
<proteinExistence type="predicted"/>
<dbReference type="Proteomes" id="UP000499080">
    <property type="component" value="Unassembled WGS sequence"/>
</dbReference>
<keyword evidence="3" id="KW-1185">Reference proteome</keyword>